<dbReference type="PANTHER" id="PTHR43433:SF10">
    <property type="entry name" value="AB HYDROLASE-1 DOMAIN-CONTAINING PROTEIN"/>
    <property type="match status" value="1"/>
</dbReference>
<dbReference type="InterPro" id="IPR050471">
    <property type="entry name" value="AB_hydrolase"/>
</dbReference>
<dbReference type="Proteomes" id="UP001280581">
    <property type="component" value="Unassembled WGS sequence"/>
</dbReference>
<reference evidence="3 4" key="1">
    <citation type="submission" date="2021-02" db="EMBL/GenBank/DDBJ databases">
        <title>Genome assembly of Pseudopithomyces chartarum.</title>
        <authorList>
            <person name="Jauregui R."/>
            <person name="Singh J."/>
            <person name="Voisey C."/>
        </authorList>
    </citation>
    <scope>NUCLEOTIDE SEQUENCE [LARGE SCALE GENOMIC DNA]</scope>
    <source>
        <strain evidence="3 4">AGR01</strain>
    </source>
</reference>
<evidence type="ECO:0000256" key="1">
    <source>
        <dbReference type="SAM" id="MobiDB-lite"/>
    </source>
</evidence>
<gene>
    <name evidence="3" type="ORF">GRF29_8g3381639</name>
</gene>
<feature type="domain" description="AB hydrolase-1" evidence="2">
    <location>
        <begin position="52"/>
        <end position="303"/>
    </location>
</feature>
<organism evidence="3 4">
    <name type="scientific">Pseudopithomyces chartarum</name>
    <dbReference type="NCBI Taxonomy" id="1892770"/>
    <lineage>
        <taxon>Eukaryota</taxon>
        <taxon>Fungi</taxon>
        <taxon>Dikarya</taxon>
        <taxon>Ascomycota</taxon>
        <taxon>Pezizomycotina</taxon>
        <taxon>Dothideomycetes</taxon>
        <taxon>Pleosporomycetidae</taxon>
        <taxon>Pleosporales</taxon>
        <taxon>Massarineae</taxon>
        <taxon>Didymosphaeriaceae</taxon>
        <taxon>Pseudopithomyces</taxon>
    </lineage>
</organism>
<dbReference type="InterPro" id="IPR000073">
    <property type="entry name" value="AB_hydrolase_1"/>
</dbReference>
<dbReference type="AlphaFoldDB" id="A0AAN6RL55"/>
<sequence>MAGSSKRLPPTTPPDPSKLLLRPEERTSLTLPDGRTLGYAKYGSTNPSDPAIFLFHGMPGSRLVGRSWNKLCKEIGARLITIDRPGNGLSTLGDRGLKEWPDDVLSVADHLKIERFSIVGGSAGGPFAFACARYIPRERLRGTSVVCGIAPLDAFLDTTPYLSWRLGGLTALVVRLAARYILLPSLLAPYRDRDPAQLKRVLEDQCRTPEEKELLKPDPSRETDLDDAVAMLMETFKQGDGGFMQDGSITCRDWGFDLGDIDSERVWLWHGDQDAVAPVATAKWLDERLGGGRLRVLEGKTHSTIWKYHDKEIFLQSAGLGQET</sequence>
<name>A0AAN6RL55_9PLEO</name>
<dbReference type="InterPro" id="IPR029058">
    <property type="entry name" value="AB_hydrolase_fold"/>
</dbReference>
<dbReference type="EMBL" id="WVTA01000002">
    <property type="protein sequence ID" value="KAK3216473.1"/>
    <property type="molecule type" value="Genomic_DNA"/>
</dbReference>
<evidence type="ECO:0000313" key="4">
    <source>
        <dbReference type="Proteomes" id="UP001280581"/>
    </source>
</evidence>
<comment type="caution">
    <text evidence="3">The sequence shown here is derived from an EMBL/GenBank/DDBJ whole genome shotgun (WGS) entry which is preliminary data.</text>
</comment>
<keyword evidence="4" id="KW-1185">Reference proteome</keyword>
<feature type="region of interest" description="Disordered" evidence="1">
    <location>
        <begin position="1"/>
        <end position="26"/>
    </location>
</feature>
<proteinExistence type="predicted"/>
<dbReference type="Gene3D" id="3.40.50.1820">
    <property type="entry name" value="alpha/beta hydrolase"/>
    <property type="match status" value="1"/>
</dbReference>
<protein>
    <recommendedName>
        <fullName evidence="2">AB hydrolase-1 domain-containing protein</fullName>
    </recommendedName>
</protein>
<dbReference type="PANTHER" id="PTHR43433">
    <property type="entry name" value="HYDROLASE, ALPHA/BETA FOLD FAMILY PROTEIN"/>
    <property type="match status" value="1"/>
</dbReference>
<dbReference type="SUPFAM" id="SSF53474">
    <property type="entry name" value="alpha/beta-Hydrolases"/>
    <property type="match status" value="1"/>
</dbReference>
<evidence type="ECO:0000313" key="3">
    <source>
        <dbReference type="EMBL" id="KAK3216473.1"/>
    </source>
</evidence>
<dbReference type="Pfam" id="PF12697">
    <property type="entry name" value="Abhydrolase_6"/>
    <property type="match status" value="1"/>
</dbReference>
<evidence type="ECO:0000259" key="2">
    <source>
        <dbReference type="Pfam" id="PF12697"/>
    </source>
</evidence>
<accession>A0AAN6RL55</accession>